<evidence type="ECO:0000256" key="5">
    <source>
        <dbReference type="ARBA" id="ARBA00023315"/>
    </source>
</evidence>
<reference evidence="11 12" key="1">
    <citation type="submission" date="2022-05" db="EMBL/GenBank/DDBJ databases">
        <title>Seasonal and diel survey of microbial diversity of the Tyrrhenian coast.</title>
        <authorList>
            <person name="Gattoni G."/>
            <person name="Corral P."/>
        </authorList>
    </citation>
    <scope>NUCLEOTIDE SEQUENCE [LARGE SCALE GENOMIC DNA]</scope>
    <source>
        <strain evidence="11 12">V10</strain>
    </source>
</reference>
<dbReference type="PANTHER" id="PTHR37323">
    <property type="entry name" value="GCN5-RELATED N-ACETYLTRANSFERASE"/>
    <property type="match status" value="1"/>
</dbReference>
<evidence type="ECO:0000256" key="10">
    <source>
        <dbReference type="ARBA" id="ARBA00047785"/>
    </source>
</evidence>
<evidence type="ECO:0000256" key="3">
    <source>
        <dbReference type="ARBA" id="ARBA00022679"/>
    </source>
</evidence>
<sequence>MADAPRFPDRGFGRLTLRFARDATDMAQVAQLRRVRFRDNHGADMDRFDPLCQHMLVVEGDTPAALACARVRLLDGPELDAGYSAQFYDLSPLASAGLRGLELGRVCIASDRRQDPDILRALLAGIALHAEAEKADLLLGCASFKGDDPARHAAALGWLKMRHIGPSALCPKKRDALAFDLPEAGSLADQKMAMQSIPALLRLYLGLGGWVSDHAVRDPNLNTLHVFTAVEIARIPPARKRLLMGMTQPR</sequence>
<evidence type="ECO:0000256" key="8">
    <source>
        <dbReference type="ARBA" id="ARBA00039866"/>
    </source>
</evidence>
<comment type="pathway">
    <text evidence="1">Lipid metabolism.</text>
</comment>
<evidence type="ECO:0000256" key="6">
    <source>
        <dbReference type="ARBA" id="ARBA00038095"/>
    </source>
</evidence>
<gene>
    <name evidence="11" type="ORF">M3N55_00855</name>
</gene>
<dbReference type="Proteomes" id="UP001202550">
    <property type="component" value="Unassembled WGS sequence"/>
</dbReference>
<dbReference type="PANTHER" id="PTHR37323:SF1">
    <property type="entry name" value="L-ORNITHINE N(ALPHA)-ACYLTRANSFERASE"/>
    <property type="match status" value="1"/>
</dbReference>
<comment type="catalytic activity">
    <reaction evidence="10">
        <text>a (3R)-hydroxyacyl-[ACP] + L-ornithine = a lyso-ornithine lipid + holo-[ACP] + H(+)</text>
        <dbReference type="Rhea" id="RHEA:20633"/>
        <dbReference type="Rhea" id="RHEA-COMP:9685"/>
        <dbReference type="Rhea" id="RHEA-COMP:9945"/>
        <dbReference type="ChEBI" id="CHEBI:15378"/>
        <dbReference type="ChEBI" id="CHEBI:46911"/>
        <dbReference type="ChEBI" id="CHEBI:64479"/>
        <dbReference type="ChEBI" id="CHEBI:78827"/>
        <dbReference type="ChEBI" id="CHEBI:138482"/>
        <dbReference type="EC" id="2.3.2.30"/>
    </reaction>
    <physiologicalReaction direction="left-to-right" evidence="10">
        <dbReference type="Rhea" id="RHEA:20634"/>
    </physiologicalReaction>
</comment>
<evidence type="ECO:0000256" key="2">
    <source>
        <dbReference type="ARBA" id="ARBA00022516"/>
    </source>
</evidence>
<evidence type="ECO:0000256" key="1">
    <source>
        <dbReference type="ARBA" id="ARBA00005189"/>
    </source>
</evidence>
<dbReference type="InterPro" id="IPR016181">
    <property type="entry name" value="Acyl_CoA_acyltransferase"/>
</dbReference>
<dbReference type="InterPro" id="IPR052351">
    <property type="entry name" value="Ornithine_N-alpha-AT"/>
</dbReference>
<dbReference type="RefSeq" id="WP_249055476.1">
    <property type="nucleotide sequence ID" value="NZ_JALZWP010000001.1"/>
</dbReference>
<evidence type="ECO:0000313" key="12">
    <source>
        <dbReference type="Proteomes" id="UP001202550"/>
    </source>
</evidence>
<evidence type="ECO:0000313" key="11">
    <source>
        <dbReference type="EMBL" id="MCL1627269.1"/>
    </source>
</evidence>
<dbReference type="SUPFAM" id="SSF55729">
    <property type="entry name" value="Acyl-CoA N-acyltransferases (Nat)"/>
    <property type="match status" value="1"/>
</dbReference>
<keyword evidence="3" id="KW-0808">Transferase</keyword>
<dbReference type="EMBL" id="JALZWP010000001">
    <property type="protein sequence ID" value="MCL1627269.1"/>
    <property type="molecule type" value="Genomic_DNA"/>
</dbReference>
<accession>A0ABT0LXC7</accession>
<evidence type="ECO:0000256" key="4">
    <source>
        <dbReference type="ARBA" id="ARBA00023098"/>
    </source>
</evidence>
<comment type="similarity">
    <text evidence="6">Belongs to the acetyltransferase family. OlsB subfamily.</text>
</comment>
<comment type="function">
    <text evidence="9">Catalyzes the first step in the biosynthesis of ornithine lipids, which are phosphorus-free membrane lipids. Catalyzes the 3-hydroxyacyl-acyl carrier protein-dependent acylation of ornithine to form lyso-ornithine lipid (LOL).</text>
</comment>
<proteinExistence type="inferred from homology"/>
<evidence type="ECO:0000256" key="7">
    <source>
        <dbReference type="ARBA" id="ARBA00039058"/>
    </source>
</evidence>
<keyword evidence="2" id="KW-0444">Lipid biosynthesis</keyword>
<keyword evidence="4" id="KW-0443">Lipid metabolism</keyword>
<dbReference type="Pfam" id="PF13444">
    <property type="entry name" value="Acetyltransf_5"/>
    <property type="match status" value="1"/>
</dbReference>
<dbReference type="EC" id="2.3.2.30" evidence="7"/>
<name>A0ABT0LXC7_9RHOB</name>
<evidence type="ECO:0000256" key="9">
    <source>
        <dbReference type="ARBA" id="ARBA00045724"/>
    </source>
</evidence>
<comment type="caution">
    <text evidence="11">The sequence shown here is derived from an EMBL/GenBank/DDBJ whole genome shotgun (WGS) entry which is preliminary data.</text>
</comment>
<keyword evidence="12" id="KW-1185">Reference proteome</keyword>
<protein>
    <recommendedName>
        <fullName evidence="8">L-ornithine N(alpha)-acyltransferase</fullName>
        <ecNumber evidence="7">2.3.2.30</ecNumber>
    </recommendedName>
</protein>
<keyword evidence="5" id="KW-0012">Acyltransferase</keyword>
<dbReference type="Gene3D" id="3.40.630.30">
    <property type="match status" value="1"/>
</dbReference>
<organism evidence="11 12">
    <name type="scientific">Roseinatronobacter domitianus</name>
    <dbReference type="NCBI Taxonomy" id="2940293"/>
    <lineage>
        <taxon>Bacteria</taxon>
        <taxon>Pseudomonadati</taxon>
        <taxon>Pseudomonadota</taxon>
        <taxon>Alphaproteobacteria</taxon>
        <taxon>Rhodobacterales</taxon>
        <taxon>Paracoccaceae</taxon>
        <taxon>Roseinatronobacter</taxon>
    </lineage>
</organism>